<dbReference type="OrthoDB" id="660385at2759"/>
<reference evidence="4 5" key="1">
    <citation type="submission" date="2019-08" db="EMBL/GenBank/DDBJ databases">
        <title>Draft genome sequences of two oriental melons (Cucumis melo L. var makuwa).</title>
        <authorList>
            <person name="Kwon S.-Y."/>
        </authorList>
    </citation>
    <scope>NUCLEOTIDE SEQUENCE [LARGE SCALE GENOMIC DNA]</scope>
    <source>
        <strain evidence="5">cv. Chang Bougi</strain>
        <strain evidence="4">cv. SW 3</strain>
        <tissue evidence="3">Leaf</tissue>
    </source>
</reference>
<protein>
    <submittedName>
        <fullName evidence="3">Uncharacterized protein</fullName>
    </submittedName>
</protein>
<dbReference type="EMBL" id="SSTE01021801">
    <property type="protein sequence ID" value="KAA0032381.1"/>
    <property type="molecule type" value="Genomic_DNA"/>
</dbReference>
<evidence type="ECO:0000313" key="3">
    <source>
        <dbReference type="EMBL" id="TYJ96369.1"/>
    </source>
</evidence>
<dbReference type="InterPro" id="IPR021899">
    <property type="entry name" value="DUF3511"/>
</dbReference>
<name>A0A5D3BBI7_CUCMM</name>
<organism evidence="3 5">
    <name type="scientific">Cucumis melo var. makuwa</name>
    <name type="common">Oriental melon</name>
    <dbReference type="NCBI Taxonomy" id="1194695"/>
    <lineage>
        <taxon>Eukaryota</taxon>
        <taxon>Viridiplantae</taxon>
        <taxon>Streptophyta</taxon>
        <taxon>Embryophyta</taxon>
        <taxon>Tracheophyta</taxon>
        <taxon>Spermatophyta</taxon>
        <taxon>Magnoliopsida</taxon>
        <taxon>eudicotyledons</taxon>
        <taxon>Gunneridae</taxon>
        <taxon>Pentapetalae</taxon>
        <taxon>rosids</taxon>
        <taxon>fabids</taxon>
        <taxon>Cucurbitales</taxon>
        <taxon>Cucurbitaceae</taxon>
        <taxon>Benincaseae</taxon>
        <taxon>Cucumis</taxon>
    </lineage>
</organism>
<dbReference type="PANTHER" id="PTHR33193:SF68">
    <property type="entry name" value="DUF3511 DOMAIN-CONTAINING PROTEIN"/>
    <property type="match status" value="1"/>
</dbReference>
<dbReference type="Pfam" id="PF12023">
    <property type="entry name" value="DUF3511"/>
    <property type="match status" value="1"/>
</dbReference>
<evidence type="ECO:0000313" key="5">
    <source>
        <dbReference type="Proteomes" id="UP000321947"/>
    </source>
</evidence>
<proteinExistence type="predicted"/>
<gene>
    <name evidence="3" type="ORF">E5676_scaffold1159G00320</name>
    <name evidence="2" type="ORF">E6C27_scaffold219G002520</name>
</gene>
<sequence>MTMERVHRRPNKGDRNLKIIDVRKLSENKMHLNQSRRHSTIDPSSMKPRAIKTTSESSKASTVKLWWKNSEMKRRRRVAKYKLYTVEGRVKESIRKGINWFKCRCTRIISGF</sequence>
<evidence type="ECO:0000313" key="2">
    <source>
        <dbReference type="EMBL" id="KAA0032381.1"/>
    </source>
</evidence>
<dbReference type="PANTHER" id="PTHR33193">
    <property type="entry name" value="DOMAIN PROTEIN, PUTATIVE (DUF3511)-RELATED"/>
    <property type="match status" value="1"/>
</dbReference>
<feature type="region of interest" description="Disordered" evidence="1">
    <location>
        <begin position="28"/>
        <end position="56"/>
    </location>
</feature>
<evidence type="ECO:0000256" key="1">
    <source>
        <dbReference type="SAM" id="MobiDB-lite"/>
    </source>
</evidence>
<comment type="caution">
    <text evidence="3">The sequence shown here is derived from an EMBL/GenBank/DDBJ whole genome shotgun (WGS) entry which is preliminary data.</text>
</comment>
<dbReference type="Proteomes" id="UP000321393">
    <property type="component" value="Unassembled WGS sequence"/>
</dbReference>
<dbReference type="EMBL" id="SSTD01019668">
    <property type="protein sequence ID" value="TYJ96369.1"/>
    <property type="molecule type" value="Genomic_DNA"/>
</dbReference>
<dbReference type="STRING" id="1194695.A0A5D3BBI7"/>
<evidence type="ECO:0000313" key="4">
    <source>
        <dbReference type="Proteomes" id="UP000321393"/>
    </source>
</evidence>
<dbReference type="AlphaFoldDB" id="A0A5D3BBI7"/>
<dbReference type="Proteomes" id="UP000321947">
    <property type="component" value="Unassembled WGS sequence"/>
</dbReference>
<accession>A0A5D3BBI7</accession>